<dbReference type="GO" id="GO:0006364">
    <property type="term" value="P:rRNA processing"/>
    <property type="evidence" value="ECO:0007669"/>
    <property type="project" value="EnsemblPlants"/>
</dbReference>
<sequence length="397" mass="44027">MTLLELITKAASGDNLTDSESEYPVTLNPDHILQNLKPKQEDGDPLSLVCPVTGWQVSQTDSQLIDLVGKFSNNLKQKLKDTNKFDRNAFFEILDPFLEKVLQIIGISVGVSRKHRKYTEVLIENAGTFLGKDVTSLILEACVALNLWELVKCMIICGIVDHSCYSKLIFNLLLKRRSDLVCLCIKHAPVLHVDELVCILKYFLCPPKDALDSMITVSKELESQGMSAITKASDKNLTEKEVGVARDAAILLMVAYDGFTISELCLHHLLAVANIDEVMLSSAISKLNGEEMASFLSYLEKWLKKYEKFPQACPCPQGSSMLGLWACDLVPKLEDVVRCLSLVLDTNFSSLVLHPEFHRQLTSMHGLVSSLAAEARLCCSLDNTIESLMNASQSCVL</sequence>
<dbReference type="OrthoDB" id="783877at2759"/>
<evidence type="ECO:0000313" key="1">
    <source>
        <dbReference type="EMBL" id="KCW88436.1"/>
    </source>
</evidence>
<dbReference type="FunCoup" id="A0A059DDI9">
    <property type="interactions" value="764"/>
</dbReference>
<dbReference type="STRING" id="71139.A0A059DDI9"/>
<dbReference type="OMA" id="YEMFPQA"/>
<accession>A0A059DDI9</accession>
<gene>
    <name evidence="1" type="ORF">EUGRSUZ_A00822</name>
</gene>
<dbReference type="KEGG" id="egr:104433130"/>
<dbReference type="EMBL" id="KK198753">
    <property type="protein sequence ID" value="KCW88436.1"/>
    <property type="molecule type" value="Genomic_DNA"/>
</dbReference>
<dbReference type="InParanoid" id="A0A059DDI9"/>
<dbReference type="AlphaFoldDB" id="A0A059DDI9"/>
<reference evidence="1" key="1">
    <citation type="submission" date="2013-07" db="EMBL/GenBank/DDBJ databases">
        <title>The genome of Eucalyptus grandis.</title>
        <authorList>
            <person name="Schmutz J."/>
            <person name="Hayes R."/>
            <person name="Myburg A."/>
            <person name="Tuskan G."/>
            <person name="Grattapaglia D."/>
            <person name="Rokhsar D.S."/>
        </authorList>
    </citation>
    <scope>NUCLEOTIDE SEQUENCE</scope>
    <source>
        <tissue evidence="1">Leaf extractions</tissue>
    </source>
</reference>
<name>A0A059DDI9_EUCGR</name>
<dbReference type="PANTHER" id="PTHR37181:SF1">
    <property type="entry name" value="F6A14.6 PROTEIN"/>
    <property type="match status" value="1"/>
</dbReference>
<dbReference type="PANTHER" id="PTHR37181">
    <property type="entry name" value="F6A14.6 PROTEIN"/>
    <property type="match status" value="1"/>
</dbReference>
<organism evidence="1">
    <name type="scientific">Eucalyptus grandis</name>
    <name type="common">Flooded gum</name>
    <dbReference type="NCBI Taxonomy" id="71139"/>
    <lineage>
        <taxon>Eukaryota</taxon>
        <taxon>Viridiplantae</taxon>
        <taxon>Streptophyta</taxon>
        <taxon>Embryophyta</taxon>
        <taxon>Tracheophyta</taxon>
        <taxon>Spermatophyta</taxon>
        <taxon>Magnoliopsida</taxon>
        <taxon>eudicotyledons</taxon>
        <taxon>Gunneridae</taxon>
        <taxon>Pentapetalae</taxon>
        <taxon>rosids</taxon>
        <taxon>malvids</taxon>
        <taxon>Myrtales</taxon>
        <taxon>Myrtaceae</taxon>
        <taxon>Myrtoideae</taxon>
        <taxon>Eucalypteae</taxon>
        <taxon>Eucalyptus</taxon>
    </lineage>
</organism>
<proteinExistence type="predicted"/>
<dbReference type="Gramene" id="KCW88436">
    <property type="protein sequence ID" value="KCW88436"/>
    <property type="gene ID" value="EUGRSUZ_A00822"/>
</dbReference>
<dbReference type="eggNOG" id="ENOG502QW45">
    <property type="taxonomic scope" value="Eukaryota"/>
</dbReference>
<protein>
    <submittedName>
        <fullName evidence="1">Uncharacterized protein</fullName>
    </submittedName>
</protein>